<evidence type="ECO:0000256" key="4">
    <source>
        <dbReference type="ARBA" id="ARBA00023163"/>
    </source>
</evidence>
<dbReference type="Gene3D" id="1.10.10.10">
    <property type="entry name" value="Winged helix-like DNA-binding domain superfamily/Winged helix DNA-binding domain"/>
    <property type="match status" value="1"/>
</dbReference>
<comment type="similarity">
    <text evidence="1">Belongs to the SorC transcriptional regulatory family.</text>
</comment>
<evidence type="ECO:0000256" key="2">
    <source>
        <dbReference type="ARBA" id="ARBA00023015"/>
    </source>
</evidence>
<evidence type="ECO:0000313" key="8">
    <source>
        <dbReference type="Proteomes" id="UP000465601"/>
    </source>
</evidence>
<dbReference type="AlphaFoldDB" id="A0A833HNY2"/>
<evidence type="ECO:0000256" key="1">
    <source>
        <dbReference type="ARBA" id="ARBA00010466"/>
    </source>
</evidence>
<evidence type="ECO:0000256" key="3">
    <source>
        <dbReference type="ARBA" id="ARBA00023125"/>
    </source>
</evidence>
<accession>A0A833HNY2</accession>
<dbReference type="InterPro" id="IPR036388">
    <property type="entry name" value="WH-like_DNA-bd_sf"/>
</dbReference>
<dbReference type="PANTHER" id="PTHR34294:SF5">
    <property type="entry name" value="CENTRAL GLYCOLYTIC GENES REGULATOR"/>
    <property type="match status" value="1"/>
</dbReference>
<dbReference type="Pfam" id="PF04198">
    <property type="entry name" value="Sugar-bind"/>
    <property type="match status" value="1"/>
</dbReference>
<dbReference type="InterPro" id="IPR007324">
    <property type="entry name" value="Sugar-bd_dom_put"/>
</dbReference>
<dbReference type="GO" id="GO:0030246">
    <property type="term" value="F:carbohydrate binding"/>
    <property type="evidence" value="ECO:0007669"/>
    <property type="project" value="InterPro"/>
</dbReference>
<keyword evidence="2" id="KW-0805">Transcription regulation</keyword>
<protein>
    <submittedName>
        <fullName evidence="7">Sugar-binding transcriptional regulator</fullName>
    </submittedName>
</protein>
<organism evidence="7 8">
    <name type="scientific">Alkaliphilus serpentinus</name>
    <dbReference type="NCBI Taxonomy" id="1482731"/>
    <lineage>
        <taxon>Bacteria</taxon>
        <taxon>Bacillati</taxon>
        <taxon>Bacillota</taxon>
        <taxon>Clostridia</taxon>
        <taxon>Peptostreptococcales</taxon>
        <taxon>Natronincolaceae</taxon>
        <taxon>Alkaliphilus</taxon>
    </lineage>
</organism>
<keyword evidence="8" id="KW-1185">Reference proteome</keyword>
<dbReference type="GO" id="GO:0003677">
    <property type="term" value="F:DNA binding"/>
    <property type="evidence" value="ECO:0007669"/>
    <property type="project" value="UniProtKB-KW"/>
</dbReference>
<dbReference type="SUPFAM" id="SSF46785">
    <property type="entry name" value="Winged helix' DNA-binding domain"/>
    <property type="match status" value="1"/>
</dbReference>
<evidence type="ECO:0000313" key="7">
    <source>
        <dbReference type="EMBL" id="KAB3530186.1"/>
    </source>
</evidence>
<keyword evidence="4" id="KW-0804">Transcription</keyword>
<dbReference type="SUPFAM" id="SSF100950">
    <property type="entry name" value="NagB/RpiA/CoA transferase-like"/>
    <property type="match status" value="1"/>
</dbReference>
<gene>
    <name evidence="7" type="ORF">F8153_07720</name>
</gene>
<dbReference type="OrthoDB" id="9793820at2"/>
<dbReference type="InterPro" id="IPR037171">
    <property type="entry name" value="NagB/RpiA_transferase-like"/>
</dbReference>
<dbReference type="Proteomes" id="UP000465601">
    <property type="component" value="Unassembled WGS sequence"/>
</dbReference>
<dbReference type="Pfam" id="PF21715">
    <property type="entry name" value="CggR_N"/>
    <property type="match status" value="1"/>
</dbReference>
<name>A0A833HNY2_9FIRM</name>
<comment type="caution">
    <text evidence="7">The sequence shown here is derived from an EMBL/GenBank/DDBJ whole genome shotgun (WGS) entry which is preliminary data.</text>
</comment>
<proteinExistence type="inferred from homology"/>
<dbReference type="InterPro" id="IPR048715">
    <property type="entry name" value="CggR_N"/>
</dbReference>
<dbReference type="InterPro" id="IPR036390">
    <property type="entry name" value="WH_DNA-bd_sf"/>
</dbReference>
<evidence type="ECO:0000259" key="6">
    <source>
        <dbReference type="Pfam" id="PF21715"/>
    </source>
</evidence>
<dbReference type="EMBL" id="WBZB01000023">
    <property type="protein sequence ID" value="KAB3530186.1"/>
    <property type="molecule type" value="Genomic_DNA"/>
</dbReference>
<dbReference type="Gene3D" id="3.40.50.1360">
    <property type="match status" value="1"/>
</dbReference>
<dbReference type="RefSeq" id="WP_151865781.1">
    <property type="nucleotide sequence ID" value="NZ_WBZB01000023.1"/>
</dbReference>
<sequence>MKEIIDIQRMIVPESFILLEKRYDILRNISNLQPIGRRALSNKLNIGERIVRGEVEFFKKQGFIEIDSAGMTITSEGEKVIEGLKDFIYSIRGIHELERELRDCLHIKEVIVVPGNLDNENYVLADIAKATSELMNKLIKNKDIIGITGGTTMAAVAEGMEQQNKDKNITVVPARGGLGRRLESQSNIVAAKLAEKLKGNYQMLHASDTLSQEILQSILEDPEIKKIIELIKKVNLLIFGIGRAEDMANRRELPQDVVEGLMKDGAVAEAFGFYFNLAGEVTYEMKTIGIQFADFIKIPNVIGVAGGARKAQAIYAISKLKKDMILVTDEGATREILKLYKNNKNY</sequence>
<feature type="domain" description="CggR N-terminal DNA binding" evidence="6">
    <location>
        <begin position="19"/>
        <end position="88"/>
    </location>
</feature>
<keyword evidence="3" id="KW-0238">DNA-binding</keyword>
<evidence type="ECO:0000259" key="5">
    <source>
        <dbReference type="Pfam" id="PF04198"/>
    </source>
</evidence>
<dbReference type="InterPro" id="IPR051054">
    <property type="entry name" value="SorC_transcr_regulators"/>
</dbReference>
<dbReference type="PANTHER" id="PTHR34294">
    <property type="entry name" value="TRANSCRIPTIONAL REGULATOR-RELATED"/>
    <property type="match status" value="1"/>
</dbReference>
<feature type="domain" description="Sugar-binding" evidence="5">
    <location>
        <begin position="92"/>
        <end position="338"/>
    </location>
</feature>
<reference evidence="7 8" key="1">
    <citation type="submission" date="2019-10" db="EMBL/GenBank/DDBJ databases">
        <title>Alkaliphilus serpentinus sp. nov. and Alkaliphilus pronyensis sp. nov., two novel anaerobic alkaliphilic species isolated from the serpentinized-hosted hydrothermal field of the Prony Bay (New Caledonia).</title>
        <authorList>
            <person name="Postec A."/>
        </authorList>
    </citation>
    <scope>NUCLEOTIDE SEQUENCE [LARGE SCALE GENOMIC DNA]</scope>
    <source>
        <strain evidence="7 8">LacT</strain>
    </source>
</reference>